<comment type="caution">
    <text evidence="2">The sequence shown here is derived from an EMBL/GenBank/DDBJ whole genome shotgun (WGS) entry which is preliminary data.</text>
</comment>
<dbReference type="Proteomes" id="UP000033140">
    <property type="component" value="Unassembled WGS sequence"/>
</dbReference>
<reference evidence="2 3" key="1">
    <citation type="journal article" date="2011" name="J. Gen. Appl. Microbiol.">
        <title>Draft genome sequencing of the enigmatic yeast Saitoella complicata.</title>
        <authorList>
            <person name="Nishida H."/>
            <person name="Hamamoto M."/>
            <person name="Sugiyama J."/>
        </authorList>
    </citation>
    <scope>NUCLEOTIDE SEQUENCE [LARGE SCALE GENOMIC DNA]</scope>
    <source>
        <strain evidence="2 3">NRRL Y-17804</strain>
    </source>
</reference>
<evidence type="ECO:0000256" key="1">
    <source>
        <dbReference type="SAM" id="MobiDB-lite"/>
    </source>
</evidence>
<organism evidence="2 3">
    <name type="scientific">Saitoella complicata (strain BCRC 22490 / CBS 7301 / JCM 7358 / NBRC 10748 / NRRL Y-17804)</name>
    <dbReference type="NCBI Taxonomy" id="698492"/>
    <lineage>
        <taxon>Eukaryota</taxon>
        <taxon>Fungi</taxon>
        <taxon>Dikarya</taxon>
        <taxon>Ascomycota</taxon>
        <taxon>Taphrinomycotina</taxon>
        <taxon>Taphrinomycotina incertae sedis</taxon>
        <taxon>Saitoella</taxon>
    </lineage>
</organism>
<evidence type="ECO:0000313" key="2">
    <source>
        <dbReference type="EMBL" id="GAO46527.1"/>
    </source>
</evidence>
<sequence>MPVVIDGPPISTDKQAATTMAEHHGAGPFQDVADASVSSTTSLLSSLANLRTLTARLESLTSSAQSLHTSLTKRTILLESLSAEHRILEAEKDLALQTLLRVQSDLGSVKDAEKAMVVERNKTEGELRGIVEGEYKEVLREVNGARRRHGMVSVEDKLEGVMDPERRAAEYLRLRLEQGQGQKVAENTVGEKAKEEVVPKLKETEKVEVKAKPKQARRKRHVDDETEEEDEDEQDTEDEEQEEEDDEADYRPTLTRSGRQVSKRQRR</sequence>
<accession>A0A0E9N9G3</accession>
<protein>
    <submittedName>
        <fullName evidence="2">Uncharacterized protein</fullName>
    </submittedName>
</protein>
<name>A0A0E9N9G3_SAICN</name>
<reference evidence="2 3" key="2">
    <citation type="journal article" date="2014" name="J. Gen. Appl. Microbiol.">
        <title>The early diverging ascomycetous budding yeast Saitoella complicata has three histone deacetylases belonging to the Clr6, Hos2, and Rpd3 lineages.</title>
        <authorList>
            <person name="Nishida H."/>
            <person name="Matsumoto T."/>
            <person name="Kondo S."/>
            <person name="Hamamoto M."/>
            <person name="Yoshikawa H."/>
        </authorList>
    </citation>
    <scope>NUCLEOTIDE SEQUENCE [LARGE SCALE GENOMIC DNA]</scope>
    <source>
        <strain evidence="2 3">NRRL Y-17804</strain>
    </source>
</reference>
<keyword evidence="3" id="KW-1185">Reference proteome</keyword>
<feature type="region of interest" description="Disordered" evidence="1">
    <location>
        <begin position="200"/>
        <end position="267"/>
    </location>
</feature>
<gene>
    <name evidence="2" type="ORF">G7K_0757-t1</name>
</gene>
<evidence type="ECO:0000313" key="3">
    <source>
        <dbReference type="Proteomes" id="UP000033140"/>
    </source>
</evidence>
<reference evidence="2 3" key="3">
    <citation type="journal article" date="2015" name="Genome Announc.">
        <title>Draft Genome Sequence of the Archiascomycetous Yeast Saitoella complicata.</title>
        <authorList>
            <person name="Yamauchi K."/>
            <person name="Kondo S."/>
            <person name="Hamamoto M."/>
            <person name="Takahashi Y."/>
            <person name="Ogura Y."/>
            <person name="Hayashi T."/>
            <person name="Nishida H."/>
        </authorList>
    </citation>
    <scope>NUCLEOTIDE SEQUENCE [LARGE SCALE GENOMIC DNA]</scope>
    <source>
        <strain evidence="2 3">NRRL Y-17804</strain>
    </source>
</reference>
<feature type="compositionally biased region" description="Acidic residues" evidence="1">
    <location>
        <begin position="224"/>
        <end position="248"/>
    </location>
</feature>
<dbReference type="AlphaFoldDB" id="A0A0E9N9G3"/>
<dbReference type="EMBL" id="BACD03000004">
    <property type="protein sequence ID" value="GAO46527.1"/>
    <property type="molecule type" value="Genomic_DNA"/>
</dbReference>
<proteinExistence type="predicted"/>
<feature type="compositionally biased region" description="Basic and acidic residues" evidence="1">
    <location>
        <begin position="200"/>
        <end position="211"/>
    </location>
</feature>